<organism evidence="1 2">
    <name type="scientific">Dentiscutata erythropus</name>
    <dbReference type="NCBI Taxonomy" id="1348616"/>
    <lineage>
        <taxon>Eukaryota</taxon>
        <taxon>Fungi</taxon>
        <taxon>Fungi incertae sedis</taxon>
        <taxon>Mucoromycota</taxon>
        <taxon>Glomeromycotina</taxon>
        <taxon>Glomeromycetes</taxon>
        <taxon>Diversisporales</taxon>
        <taxon>Gigasporaceae</taxon>
        <taxon>Dentiscutata</taxon>
    </lineage>
</organism>
<comment type="caution">
    <text evidence="1">The sequence shown here is derived from an EMBL/GenBank/DDBJ whole genome shotgun (WGS) entry which is preliminary data.</text>
</comment>
<evidence type="ECO:0000313" key="1">
    <source>
        <dbReference type="EMBL" id="CAG8793487.1"/>
    </source>
</evidence>
<dbReference type="EMBL" id="CAJVPY010028930">
    <property type="protein sequence ID" value="CAG8793487.1"/>
    <property type="molecule type" value="Genomic_DNA"/>
</dbReference>
<evidence type="ECO:0000313" key="2">
    <source>
        <dbReference type="Proteomes" id="UP000789405"/>
    </source>
</evidence>
<sequence length="185" mass="21276">IIQSYSNEITNESVKTILKRHGYFEDTQVLAETLKPIRAAIQITESKDTTMANCYINLIKIASAIKDLSSEDYQDFRNHCIKVFNEREDEIRSWINRAYDQMIEDDSEDIDIDSPLLPEPISESNERTDIELELERIISIEKVFVIINNSNENLEEDNSSIDGSNINNEGEDYDPALFAADYLSE</sequence>
<proteinExistence type="predicted"/>
<feature type="non-terminal residue" evidence="1">
    <location>
        <position position="185"/>
    </location>
</feature>
<feature type="non-terminal residue" evidence="1">
    <location>
        <position position="1"/>
    </location>
</feature>
<accession>A0A9N9JRA7</accession>
<gene>
    <name evidence="1" type="ORF">DERYTH_LOCUS21892</name>
</gene>
<reference evidence="1" key="1">
    <citation type="submission" date="2021-06" db="EMBL/GenBank/DDBJ databases">
        <authorList>
            <person name="Kallberg Y."/>
            <person name="Tangrot J."/>
            <person name="Rosling A."/>
        </authorList>
    </citation>
    <scope>NUCLEOTIDE SEQUENCE</scope>
    <source>
        <strain evidence="1">MA453B</strain>
    </source>
</reference>
<protein>
    <submittedName>
        <fullName evidence="1">17660_t:CDS:1</fullName>
    </submittedName>
</protein>
<dbReference type="AlphaFoldDB" id="A0A9N9JRA7"/>
<name>A0A9N9JRA7_9GLOM</name>
<dbReference type="OrthoDB" id="2443806at2759"/>
<keyword evidence="2" id="KW-1185">Reference proteome</keyword>
<dbReference type="Proteomes" id="UP000789405">
    <property type="component" value="Unassembled WGS sequence"/>
</dbReference>